<evidence type="ECO:0000313" key="3">
    <source>
        <dbReference type="Proteomes" id="UP001652740"/>
    </source>
</evidence>
<reference evidence="4" key="1">
    <citation type="submission" date="2025-08" db="UniProtKB">
        <authorList>
            <consortium name="RefSeq"/>
        </authorList>
    </citation>
    <scope>IDENTIFICATION</scope>
    <source>
        <tissue evidence="4">Whole larvae</tissue>
    </source>
</reference>
<proteinExistence type="predicted"/>
<dbReference type="GeneID" id="128202585"/>
<feature type="region of interest" description="Disordered" evidence="2">
    <location>
        <begin position="204"/>
        <end position="253"/>
    </location>
</feature>
<feature type="coiled-coil region" evidence="1">
    <location>
        <begin position="2"/>
        <end position="66"/>
    </location>
</feature>
<dbReference type="Gene3D" id="3.30.70.1820">
    <property type="entry name" value="L1 transposable element, RRM domain"/>
    <property type="match status" value="1"/>
</dbReference>
<evidence type="ECO:0000256" key="1">
    <source>
        <dbReference type="SAM" id="Coils"/>
    </source>
</evidence>
<organism evidence="3 4">
    <name type="scientific">Galleria mellonella</name>
    <name type="common">Greater wax moth</name>
    <dbReference type="NCBI Taxonomy" id="7137"/>
    <lineage>
        <taxon>Eukaryota</taxon>
        <taxon>Metazoa</taxon>
        <taxon>Ecdysozoa</taxon>
        <taxon>Arthropoda</taxon>
        <taxon>Hexapoda</taxon>
        <taxon>Insecta</taxon>
        <taxon>Pterygota</taxon>
        <taxon>Neoptera</taxon>
        <taxon>Endopterygota</taxon>
        <taxon>Lepidoptera</taxon>
        <taxon>Glossata</taxon>
        <taxon>Ditrysia</taxon>
        <taxon>Pyraloidea</taxon>
        <taxon>Pyralidae</taxon>
        <taxon>Galleriinae</taxon>
        <taxon>Galleria</taxon>
    </lineage>
</organism>
<dbReference type="Proteomes" id="UP001652740">
    <property type="component" value="Unplaced"/>
</dbReference>
<evidence type="ECO:0000313" key="4">
    <source>
        <dbReference type="RefSeq" id="XP_052759360.1"/>
    </source>
</evidence>
<dbReference type="RefSeq" id="XP_052759360.1">
    <property type="nucleotide sequence ID" value="XM_052903400.1"/>
</dbReference>
<accession>A0ABM3N6Z7</accession>
<gene>
    <name evidence="4" type="primary">LOC128202585</name>
</gene>
<keyword evidence="1" id="KW-0175">Coiled coil</keyword>
<keyword evidence="3" id="KW-1185">Reference proteome</keyword>
<evidence type="ECO:0000256" key="2">
    <source>
        <dbReference type="SAM" id="MobiDB-lite"/>
    </source>
</evidence>
<protein>
    <submittedName>
        <fullName evidence="4">Uncharacterized protein LOC128202585</fullName>
    </submittedName>
</protein>
<name>A0ABM3N6Z7_GALME</name>
<feature type="compositionally biased region" description="Low complexity" evidence="2">
    <location>
        <begin position="237"/>
        <end position="253"/>
    </location>
</feature>
<sequence length="253" mass="29433">MNSSLQQLFDSLKMEMEKQTEQIHDSVTKTLTETLEDKLKPLQEENSLLKIKIHQLEEKISILEKQQRKNNVILFNLEEKENSNIELVDNIKKILYKDLKITLEDHEINKIHRIGKKRIDDTKARPVLISFVTERKKIEVMKNKKELQNVYITEDYPKNVLNKRKELQAQVAEERKKGNIVYIKYDKLVTSKGGKYINNKKRMLSTSPVDEGQPRKQQIVHQSKAGRNAFEVMRRGSNSSPSSSKAVSMDNSA</sequence>